<evidence type="ECO:0000313" key="11">
    <source>
        <dbReference type="EMBL" id="SMG00732.1"/>
    </source>
</evidence>
<reference evidence="11 12" key="1">
    <citation type="submission" date="2017-04" db="EMBL/GenBank/DDBJ databases">
        <authorList>
            <person name="Afonso C.L."/>
            <person name="Miller P.J."/>
            <person name="Scott M.A."/>
            <person name="Spackman E."/>
            <person name="Goraichik I."/>
            <person name="Dimitrov K.M."/>
            <person name="Suarez D.L."/>
            <person name="Swayne D.E."/>
        </authorList>
    </citation>
    <scope>NUCLEOTIDE SEQUENCE [LARGE SCALE GENOMIC DNA]</scope>
    <source>
        <strain evidence="11">LMG 28154</strain>
    </source>
</reference>
<evidence type="ECO:0000259" key="10">
    <source>
        <dbReference type="PROSITE" id="PS51669"/>
    </source>
</evidence>
<feature type="domain" description="4Fe-4S Mo/W bis-MGD-type" evidence="10">
    <location>
        <begin position="31"/>
        <end position="87"/>
    </location>
</feature>
<dbReference type="SMART" id="SM00926">
    <property type="entry name" value="Molybdop_Fe4S4"/>
    <property type="match status" value="1"/>
</dbReference>
<accession>A0A238H694</accession>
<dbReference type="Gene3D" id="2.40.40.20">
    <property type="match status" value="1"/>
</dbReference>
<dbReference type="Pfam" id="PF04879">
    <property type="entry name" value="Molybdop_Fe4S4"/>
    <property type="match status" value="1"/>
</dbReference>
<dbReference type="InterPro" id="IPR006656">
    <property type="entry name" value="Mopterin_OxRdtase"/>
</dbReference>
<sequence>MPLLAELVPLLTRVSTEDGMERKARTQNEELEVKTTTCYMCACRCGIRVHLRDGEVRYIDGNPAHPLNQGVICAKGSSGIMKQYSPARLTQPLMRKPDALRGTAQFEPVSWDVAFDVLEKRLAHLRATDPKKFALFTGRDQMQALTGLFAKQFGTPNYAAHGGFCSVNMAAGMIYTMGGSFWEFGGPDLDRAKLFFMIGTAEDHHSNPLKIAISKFKRAGGRFIAINPVRTGYAAIADEWVPIRPGTDGALFMALMHELIENDAYDREFVERYTNAGELLDMREGSSTYGLFVRDEGAQERNALFPQNHMWWDPVSRREVLHHTPGVRPALEGRYTLANGTPVAPSFSLLREQVAGCTPQWASDITGIAPDTIRRLAQEMADVARDQKISLPIQWTDAWGQTHDTVTGAPIAFHAMRGLAGHSNGFQTIRALAVLMSLLGTIDRPGGFRHKSPYPRAVPPSAKPPNSPGDVKPNTPLANGPLGWPAGPEDLFIHDNGDPVRIDKAFSWEYPLAVHGLMHSVITNAWRGDPYPIDTLLIFMANMAWNSSMNTVEVRKMLADRNENGEYKIPFIVVCDAFQSEMTAFADLILPDTTYLERYDAMSMLDRPISEFDGPVDSVRVPVVPPTGECKPFQEVLVELASRLKLPAFTTPDGKRKYRDYPDFVVNYQTAPGSGVGFLIGWRGKDGQEALVGEPNPRQWEAYARHNCVYHYTLPEPLQYMRNANGPYLQFAVEKGFRKFAEPIVIALYSDVMQKFRLAAQGKTEGRQPPDHLRARVAHYFDPLPFWHPPLEHGTTDHARFPLAAVTQRPMAMYHSWDSQNAWLRQIHGENYLYMNPRMAAAQGIEDGGWIYVESQWGKVRCLARYSEAVEPGTVWTWNAIGKAAGAWNLGPEANESQRGFLLNHLITDEIPVADPQHARTSNSDPVTGQAAWYDVRVRVYPAEAHASHTLPQFAPMPAAMPGVVGTGSGGLLHRIVQTYFAGRGEFAARLRKATRHN</sequence>
<gene>
    <name evidence="11" type="ORF">BSIN_0382</name>
</gene>
<dbReference type="InterPro" id="IPR006657">
    <property type="entry name" value="MoPterin_dinucl-bd_dom"/>
</dbReference>
<dbReference type="SUPFAM" id="SSF50692">
    <property type="entry name" value="ADC-like"/>
    <property type="match status" value="1"/>
</dbReference>
<evidence type="ECO:0000313" key="12">
    <source>
        <dbReference type="Proteomes" id="UP000198460"/>
    </source>
</evidence>
<evidence type="ECO:0000256" key="3">
    <source>
        <dbReference type="ARBA" id="ARBA00010312"/>
    </source>
</evidence>
<dbReference type="GO" id="GO:0046872">
    <property type="term" value="F:metal ion binding"/>
    <property type="evidence" value="ECO:0007669"/>
    <property type="project" value="UniProtKB-KW"/>
</dbReference>
<keyword evidence="6 11" id="KW-0560">Oxidoreductase</keyword>
<evidence type="ECO:0000256" key="7">
    <source>
        <dbReference type="ARBA" id="ARBA00023004"/>
    </source>
</evidence>
<evidence type="ECO:0000256" key="1">
    <source>
        <dbReference type="ARBA" id="ARBA00001966"/>
    </source>
</evidence>
<dbReference type="Gene3D" id="3.30.200.210">
    <property type="match status" value="1"/>
</dbReference>
<evidence type="ECO:0000256" key="8">
    <source>
        <dbReference type="ARBA" id="ARBA00023014"/>
    </source>
</evidence>
<dbReference type="GO" id="GO:0030313">
    <property type="term" value="C:cell envelope"/>
    <property type="evidence" value="ECO:0007669"/>
    <property type="project" value="UniProtKB-SubCell"/>
</dbReference>
<feature type="region of interest" description="Disordered" evidence="9">
    <location>
        <begin position="449"/>
        <end position="480"/>
    </location>
</feature>
<comment type="similarity">
    <text evidence="3">Belongs to the prokaryotic molybdopterin-containing oxidoreductase family.</text>
</comment>
<evidence type="ECO:0000256" key="6">
    <source>
        <dbReference type="ARBA" id="ARBA00023002"/>
    </source>
</evidence>
<dbReference type="PROSITE" id="PS51669">
    <property type="entry name" value="4FE4S_MOW_BIS_MGD"/>
    <property type="match status" value="1"/>
</dbReference>
<dbReference type="AlphaFoldDB" id="A0A238H694"/>
<dbReference type="PANTHER" id="PTHR43598">
    <property type="entry name" value="TUNGSTEN-CONTAINING FORMYLMETHANOFURAN DEHYDROGENASE 2 SUBUNIT B"/>
    <property type="match status" value="1"/>
</dbReference>
<dbReference type="InterPro" id="IPR006963">
    <property type="entry name" value="Mopterin_OxRdtase_4Fe-4S_dom"/>
</dbReference>
<dbReference type="CDD" id="cd02783">
    <property type="entry name" value="MopB_CT_2"/>
    <property type="match status" value="1"/>
</dbReference>
<protein>
    <submittedName>
        <fullName evidence="11">Anaerobic dimethyl sulfoxide reductase chain A</fullName>
        <ecNumber evidence="11">1.8.5.3</ecNumber>
    </submittedName>
</protein>
<dbReference type="Gene3D" id="3.40.228.10">
    <property type="entry name" value="Dimethylsulfoxide Reductase, domain 2"/>
    <property type="match status" value="1"/>
</dbReference>
<dbReference type="GO" id="GO:0043546">
    <property type="term" value="F:molybdopterin cofactor binding"/>
    <property type="evidence" value="ECO:0007669"/>
    <property type="project" value="InterPro"/>
</dbReference>
<dbReference type="EC" id="1.8.5.3" evidence="11"/>
<dbReference type="EMBL" id="FXAN01000061">
    <property type="protein sequence ID" value="SMG00732.1"/>
    <property type="molecule type" value="Genomic_DNA"/>
</dbReference>
<keyword evidence="8" id="KW-0411">Iron-sulfur</keyword>
<dbReference type="Gene3D" id="3.40.50.740">
    <property type="match status" value="1"/>
</dbReference>
<keyword evidence="7" id="KW-0408">Iron</keyword>
<organism evidence="11 12">
    <name type="scientific">Burkholderia singularis</name>
    <dbReference type="NCBI Taxonomy" id="1503053"/>
    <lineage>
        <taxon>Bacteria</taxon>
        <taxon>Pseudomonadati</taxon>
        <taxon>Pseudomonadota</taxon>
        <taxon>Betaproteobacteria</taxon>
        <taxon>Burkholderiales</taxon>
        <taxon>Burkholderiaceae</taxon>
        <taxon>Burkholderia</taxon>
        <taxon>pseudomallei group</taxon>
    </lineage>
</organism>
<evidence type="ECO:0000256" key="5">
    <source>
        <dbReference type="ARBA" id="ARBA00022723"/>
    </source>
</evidence>
<keyword evidence="5" id="KW-0479">Metal-binding</keyword>
<dbReference type="Proteomes" id="UP000198460">
    <property type="component" value="Unassembled WGS sequence"/>
</dbReference>
<name>A0A238H694_9BURK</name>
<dbReference type="PANTHER" id="PTHR43598:SF5">
    <property type="entry name" value="DMSO REDUCTASE CHAIN A"/>
    <property type="match status" value="1"/>
</dbReference>
<feature type="compositionally biased region" description="Pro residues" evidence="9">
    <location>
        <begin position="456"/>
        <end position="467"/>
    </location>
</feature>
<dbReference type="Pfam" id="PF00384">
    <property type="entry name" value="Molybdopterin"/>
    <property type="match status" value="1"/>
</dbReference>
<dbReference type="GO" id="GO:0051539">
    <property type="term" value="F:4 iron, 4 sulfur cluster binding"/>
    <property type="evidence" value="ECO:0007669"/>
    <property type="project" value="UniProtKB-KW"/>
</dbReference>
<evidence type="ECO:0000256" key="9">
    <source>
        <dbReference type="SAM" id="MobiDB-lite"/>
    </source>
</evidence>
<comment type="cofactor">
    <cofactor evidence="1">
        <name>[4Fe-4S] cluster</name>
        <dbReference type="ChEBI" id="CHEBI:49883"/>
    </cofactor>
</comment>
<dbReference type="SUPFAM" id="SSF53706">
    <property type="entry name" value="Formate dehydrogenase/DMSO reductase, domains 1-3"/>
    <property type="match status" value="1"/>
</dbReference>
<keyword evidence="4" id="KW-0004">4Fe-4S</keyword>
<dbReference type="Pfam" id="PF01568">
    <property type="entry name" value="Molydop_binding"/>
    <property type="match status" value="1"/>
</dbReference>
<proteinExistence type="inferred from homology"/>
<dbReference type="InterPro" id="IPR009010">
    <property type="entry name" value="Asp_de-COase-like_dom_sf"/>
</dbReference>
<dbReference type="GO" id="GO:0016491">
    <property type="term" value="F:oxidoreductase activity"/>
    <property type="evidence" value="ECO:0007669"/>
    <property type="project" value="UniProtKB-KW"/>
</dbReference>
<evidence type="ECO:0000256" key="4">
    <source>
        <dbReference type="ARBA" id="ARBA00022485"/>
    </source>
</evidence>
<comment type="subcellular location">
    <subcellularLocation>
        <location evidence="2">Cell envelope</location>
    </subcellularLocation>
</comment>
<evidence type="ECO:0000256" key="2">
    <source>
        <dbReference type="ARBA" id="ARBA00004196"/>
    </source>
</evidence>